<evidence type="ECO:0000256" key="14">
    <source>
        <dbReference type="RuleBase" id="RU366008"/>
    </source>
</evidence>
<feature type="domain" description="Fumarylacetoacetase-like C-terminal" evidence="15">
    <location>
        <begin position="141"/>
        <end position="380"/>
    </location>
</feature>
<evidence type="ECO:0000256" key="12">
    <source>
        <dbReference type="PIRSR" id="PIRSR605959-2"/>
    </source>
</evidence>
<dbReference type="Gene3D" id="3.90.850.10">
    <property type="entry name" value="Fumarylacetoacetase-like, C-terminal domain"/>
    <property type="match status" value="1"/>
</dbReference>
<dbReference type="GO" id="GO:0004334">
    <property type="term" value="F:fumarylacetoacetase activity"/>
    <property type="evidence" value="ECO:0007669"/>
    <property type="project" value="UniProtKB-UniRule"/>
</dbReference>
<feature type="binding site" evidence="12">
    <location>
        <position position="336"/>
    </location>
    <ligand>
        <name>substrate</name>
    </ligand>
</feature>
<feature type="binding site" evidence="13">
    <location>
        <position position="239"/>
    </location>
    <ligand>
        <name>Mg(2+)</name>
        <dbReference type="ChEBI" id="CHEBI:18420"/>
    </ligand>
</feature>
<keyword evidence="7 14" id="KW-0378">Hydrolase</keyword>
<evidence type="ECO:0000256" key="7">
    <source>
        <dbReference type="ARBA" id="ARBA00022801"/>
    </source>
</evidence>
<proteinExistence type="inferred from homology"/>
<accession>A0A8C1TH35</accession>
<dbReference type="Ensembl" id="ENSCCRT00015022843.1">
    <property type="protein sequence ID" value="ENSCCRP00015022035.1"/>
    <property type="gene ID" value="ENSCCRG00015009472.1"/>
</dbReference>
<dbReference type="GO" id="GO:0006572">
    <property type="term" value="P:L-tyrosine catabolic process"/>
    <property type="evidence" value="ECO:0007669"/>
    <property type="project" value="UniProtKB-UniRule"/>
</dbReference>
<keyword evidence="10 14" id="KW-0828">Tyrosine catabolism</keyword>
<keyword evidence="9 13" id="KW-0460">Magnesium</keyword>
<sequence length="404" mass="45067">MSFVKVEEKSDFSYHNLPYGVFSTPDNPRHRIGVAIGDQILDVSVIKHLFNGPALGHHQDVFEQPTLNAFMALGYDAWREARKCLQMLLAADESTLRDDVSLRSRAFVQQSSAMMHLPAEIGECESQTDKQYIILSCRLRLPVGYHGRASSVVVSKTPIRRPRGQMRPDAAQPPIFGPSKQLDIELEMAFFVGKGNKLGEPIPVEKAHEHIFGMVLMNDWSARDIQAWEYVPLGPFLGKNFGTTISPWVVTMEALMPFVEPNPLQDPAPLPYLHHDEPYMFNINLFVTVKGEGMREAATICKSNFKYMYWSMKQQLAHHTVNGCNVRPGDLLASGTISGPDPESFGSMLELSWRGSKTIDLGEGETRTFLKDGDEVTLSGYCEGSGYRVGFGLCQGKILPALQQ</sequence>
<evidence type="ECO:0000256" key="11">
    <source>
        <dbReference type="ARBA" id="ARBA00023232"/>
    </source>
</evidence>
<dbReference type="NCBIfam" id="TIGR01266">
    <property type="entry name" value="fum_ac_acetase"/>
    <property type="match status" value="1"/>
</dbReference>
<dbReference type="FunFam" id="3.90.850.10:FF:000004">
    <property type="entry name" value="Fumarylacetoacetase"/>
    <property type="match status" value="1"/>
</dbReference>
<dbReference type="InterPro" id="IPR015377">
    <property type="entry name" value="Fumarylacetoacetase_N"/>
</dbReference>
<dbReference type="PANTHER" id="PTHR43069">
    <property type="entry name" value="FUMARYLACETOACETASE"/>
    <property type="match status" value="1"/>
</dbReference>
<comment type="cofactor">
    <cofactor evidence="14">
        <name>Mg(2+)</name>
        <dbReference type="ChEBI" id="CHEBI:18420"/>
    </cofactor>
    <cofactor evidence="14">
        <name>Ca(2+)</name>
        <dbReference type="ChEBI" id="CHEBI:29108"/>
    </cofactor>
</comment>
<feature type="binding site" evidence="13">
    <location>
        <position position="243"/>
    </location>
    <ligand>
        <name>Mg(2+)</name>
        <dbReference type="ChEBI" id="CHEBI:18420"/>
    </ligand>
</feature>
<dbReference type="SUPFAM" id="SSF63433">
    <property type="entry name" value="Fumarylacetoacetate hydrolase, FAH, N-terminal domain"/>
    <property type="match status" value="1"/>
</dbReference>
<evidence type="ECO:0000313" key="17">
    <source>
        <dbReference type="Ensembl" id="ENSCCRP00015022035.1"/>
    </source>
</evidence>
<feature type="domain" description="Fumarylacetoacetase N-terminal" evidence="16">
    <location>
        <begin position="15"/>
        <end position="118"/>
    </location>
</feature>
<evidence type="ECO:0000313" key="18">
    <source>
        <dbReference type="Proteomes" id="UP000694700"/>
    </source>
</evidence>
<protein>
    <recommendedName>
        <fullName evidence="5 14">Fumarylacetoacetase</fullName>
        <ecNumber evidence="4 14">3.7.1.2</ecNumber>
    </recommendedName>
    <alternativeName>
        <fullName evidence="14">Fumarylacetoacetate hydrolase</fullName>
    </alternativeName>
</protein>
<keyword evidence="8 13" id="KW-0106">Calcium</keyword>
<dbReference type="Pfam" id="PF01557">
    <property type="entry name" value="FAA_hydrolase"/>
    <property type="match status" value="1"/>
</dbReference>
<feature type="binding site" evidence="13">
    <location>
        <position position="187"/>
    </location>
    <ligand>
        <name>Ca(2+)</name>
        <dbReference type="ChEBI" id="CHEBI:29108"/>
    </ligand>
</feature>
<dbReference type="Pfam" id="PF09298">
    <property type="entry name" value="FAA_hydrolase_N"/>
    <property type="match status" value="1"/>
</dbReference>
<dbReference type="EC" id="3.7.1.2" evidence="4 14"/>
<evidence type="ECO:0000256" key="1">
    <source>
        <dbReference type="ARBA" id="ARBA00000353"/>
    </source>
</evidence>
<reference evidence="17" key="1">
    <citation type="submission" date="2025-08" db="UniProtKB">
        <authorList>
            <consortium name="Ensembl"/>
        </authorList>
    </citation>
    <scope>IDENTIFICATION</scope>
</reference>
<evidence type="ECO:0000256" key="10">
    <source>
        <dbReference type="ARBA" id="ARBA00022878"/>
    </source>
</evidence>
<name>A0A8C1TH35_CYPCA</name>
<dbReference type="UniPathway" id="UPA00139">
    <property type="reaction ID" value="UER00341"/>
</dbReference>
<dbReference type="InterPro" id="IPR036663">
    <property type="entry name" value="Fumarylacetoacetase_C_sf"/>
</dbReference>
<feature type="binding site" evidence="13">
    <location>
        <position position="219"/>
    </location>
    <ligand>
        <name>Ca(2+)</name>
        <dbReference type="ChEBI" id="CHEBI:29108"/>
    </ligand>
</feature>
<comment type="catalytic activity">
    <reaction evidence="1 14">
        <text>4-fumarylacetoacetate + H2O = acetoacetate + fumarate + H(+)</text>
        <dbReference type="Rhea" id="RHEA:10244"/>
        <dbReference type="ChEBI" id="CHEBI:13705"/>
        <dbReference type="ChEBI" id="CHEBI:15377"/>
        <dbReference type="ChEBI" id="CHEBI:15378"/>
        <dbReference type="ChEBI" id="CHEBI:18034"/>
        <dbReference type="ChEBI" id="CHEBI:29806"/>
        <dbReference type="EC" id="3.7.1.2"/>
    </reaction>
</comment>
<dbReference type="InterPro" id="IPR005959">
    <property type="entry name" value="Fumarylacetoacetase"/>
</dbReference>
<feature type="binding site" evidence="13">
    <location>
        <position position="185"/>
    </location>
    <ligand>
        <name>Ca(2+)</name>
        <dbReference type="ChEBI" id="CHEBI:29108"/>
    </ligand>
</feature>
<evidence type="ECO:0000259" key="16">
    <source>
        <dbReference type="Pfam" id="PF09298"/>
    </source>
</evidence>
<organism evidence="17 18">
    <name type="scientific">Cyprinus carpio</name>
    <name type="common">Common carp</name>
    <dbReference type="NCBI Taxonomy" id="7962"/>
    <lineage>
        <taxon>Eukaryota</taxon>
        <taxon>Metazoa</taxon>
        <taxon>Chordata</taxon>
        <taxon>Craniata</taxon>
        <taxon>Vertebrata</taxon>
        <taxon>Euteleostomi</taxon>
        <taxon>Actinopterygii</taxon>
        <taxon>Neopterygii</taxon>
        <taxon>Teleostei</taxon>
        <taxon>Ostariophysi</taxon>
        <taxon>Cypriniformes</taxon>
        <taxon>Cyprinidae</taxon>
        <taxon>Cyprininae</taxon>
        <taxon>Cyprinus</taxon>
    </lineage>
</organism>
<dbReference type="GO" id="GO:0006559">
    <property type="term" value="P:L-phenylalanine catabolic process"/>
    <property type="evidence" value="ECO:0007669"/>
    <property type="project" value="UniProtKB-UniRule"/>
</dbReference>
<keyword evidence="6 13" id="KW-0479">Metal-binding</keyword>
<dbReference type="SUPFAM" id="SSF56529">
    <property type="entry name" value="FAH"/>
    <property type="match status" value="1"/>
</dbReference>
<feature type="binding site" evidence="12">
    <location>
        <position position="230"/>
    </location>
    <ligand>
        <name>substrate</name>
    </ligand>
</feature>
<evidence type="ECO:0000259" key="15">
    <source>
        <dbReference type="Pfam" id="PF01557"/>
    </source>
</evidence>
<evidence type="ECO:0000256" key="3">
    <source>
        <dbReference type="ARBA" id="ARBA00010211"/>
    </source>
</evidence>
<evidence type="ECO:0000256" key="6">
    <source>
        <dbReference type="ARBA" id="ARBA00022723"/>
    </source>
</evidence>
<feature type="binding site" evidence="12">
    <location>
        <position position="226"/>
    </location>
    <ligand>
        <name>substrate</name>
    </ligand>
</feature>
<evidence type="ECO:0000256" key="2">
    <source>
        <dbReference type="ARBA" id="ARBA00004782"/>
    </source>
</evidence>
<dbReference type="GO" id="GO:1902000">
    <property type="term" value="P:homogentisate catabolic process"/>
    <property type="evidence" value="ECO:0007669"/>
    <property type="project" value="TreeGrafter"/>
</dbReference>
<evidence type="ECO:0000256" key="8">
    <source>
        <dbReference type="ARBA" id="ARBA00022837"/>
    </source>
</evidence>
<comment type="pathway">
    <text evidence="2 14">Amino-acid degradation; L-phenylalanine degradation; acetoacetate and fumarate from L-phenylalanine: step 6/6.</text>
</comment>
<comment type="similarity">
    <text evidence="3 14">Belongs to the FAH family.</text>
</comment>
<evidence type="ECO:0000256" key="5">
    <source>
        <dbReference type="ARBA" id="ARBA00014741"/>
    </source>
</evidence>
<evidence type="ECO:0000256" key="13">
    <source>
        <dbReference type="PIRSR" id="PIRSR605959-3"/>
    </source>
</evidence>
<evidence type="ECO:0000256" key="4">
    <source>
        <dbReference type="ARBA" id="ARBA00012094"/>
    </source>
</evidence>
<dbReference type="Proteomes" id="UP000694700">
    <property type="component" value="Unplaced"/>
</dbReference>
<keyword evidence="11 14" id="KW-0585">Phenylalanine catabolism</keyword>
<feature type="binding site" evidence="13">
    <location>
        <position position="219"/>
    </location>
    <ligand>
        <name>Mg(2+)</name>
        <dbReference type="ChEBI" id="CHEBI:18420"/>
    </ligand>
</feature>
<dbReference type="GO" id="GO:0046872">
    <property type="term" value="F:metal ion binding"/>
    <property type="evidence" value="ECO:0007669"/>
    <property type="project" value="UniProtKB-UniRule"/>
</dbReference>
<dbReference type="PANTHER" id="PTHR43069:SF2">
    <property type="entry name" value="FUMARYLACETOACETASE"/>
    <property type="match status" value="1"/>
</dbReference>
<dbReference type="AlphaFoldDB" id="A0A8C1TH35"/>
<evidence type="ECO:0000256" key="9">
    <source>
        <dbReference type="ARBA" id="ARBA00022842"/>
    </source>
</evidence>
<dbReference type="InterPro" id="IPR011234">
    <property type="entry name" value="Fumarylacetoacetase-like_C"/>
</dbReference>
<dbReference type="InterPro" id="IPR036462">
    <property type="entry name" value="Fumarylacetoacetase_N_sf"/>
</dbReference>